<name>A0A7W7WUF1_9PSEU</name>
<organism evidence="3 4">
    <name type="scientific">Saccharothrix violaceirubra</name>
    <dbReference type="NCBI Taxonomy" id="413306"/>
    <lineage>
        <taxon>Bacteria</taxon>
        <taxon>Bacillati</taxon>
        <taxon>Actinomycetota</taxon>
        <taxon>Actinomycetes</taxon>
        <taxon>Pseudonocardiales</taxon>
        <taxon>Pseudonocardiaceae</taxon>
        <taxon>Saccharothrix</taxon>
    </lineage>
</organism>
<reference evidence="3 4" key="1">
    <citation type="submission" date="2020-08" db="EMBL/GenBank/DDBJ databases">
        <title>Sequencing the genomes of 1000 actinobacteria strains.</title>
        <authorList>
            <person name="Klenk H.-P."/>
        </authorList>
    </citation>
    <scope>NUCLEOTIDE SEQUENCE [LARGE SCALE GENOMIC DNA]</scope>
    <source>
        <strain evidence="3 4">DSM 45084</strain>
    </source>
</reference>
<feature type="transmembrane region" description="Helical" evidence="2">
    <location>
        <begin position="92"/>
        <end position="109"/>
    </location>
</feature>
<feature type="transmembrane region" description="Helical" evidence="2">
    <location>
        <begin position="176"/>
        <end position="196"/>
    </location>
</feature>
<feature type="transmembrane region" description="Helical" evidence="2">
    <location>
        <begin position="330"/>
        <end position="349"/>
    </location>
</feature>
<evidence type="ECO:0000256" key="2">
    <source>
        <dbReference type="SAM" id="Phobius"/>
    </source>
</evidence>
<keyword evidence="2" id="KW-0472">Membrane</keyword>
<dbReference type="RefSeq" id="WP_312865460.1">
    <property type="nucleotide sequence ID" value="NZ_BAABAI010000036.1"/>
</dbReference>
<dbReference type="Pfam" id="PF13687">
    <property type="entry name" value="DUF4153"/>
    <property type="match status" value="1"/>
</dbReference>
<dbReference type="EMBL" id="JACHJS010000001">
    <property type="protein sequence ID" value="MBB4963318.1"/>
    <property type="molecule type" value="Genomic_DNA"/>
</dbReference>
<feature type="transmembrane region" description="Helical" evidence="2">
    <location>
        <begin position="151"/>
        <end position="170"/>
    </location>
</feature>
<feature type="compositionally biased region" description="Low complexity" evidence="1">
    <location>
        <begin position="21"/>
        <end position="35"/>
    </location>
</feature>
<feature type="transmembrane region" description="Helical" evidence="2">
    <location>
        <begin position="426"/>
        <end position="445"/>
    </location>
</feature>
<feature type="transmembrane region" description="Helical" evidence="2">
    <location>
        <begin position="288"/>
        <end position="310"/>
    </location>
</feature>
<dbReference type="Proteomes" id="UP000542674">
    <property type="component" value="Unassembled WGS sequence"/>
</dbReference>
<protein>
    <submittedName>
        <fullName evidence="3">Heme exporter protein D</fullName>
    </submittedName>
</protein>
<evidence type="ECO:0000256" key="1">
    <source>
        <dbReference type="SAM" id="MobiDB-lite"/>
    </source>
</evidence>
<feature type="transmembrane region" description="Helical" evidence="2">
    <location>
        <begin position="247"/>
        <end position="267"/>
    </location>
</feature>
<feature type="transmembrane region" description="Helical" evidence="2">
    <location>
        <begin position="395"/>
        <end position="419"/>
    </location>
</feature>
<keyword evidence="4" id="KW-1185">Reference proteome</keyword>
<feature type="compositionally biased region" description="Polar residues" evidence="1">
    <location>
        <begin position="50"/>
        <end position="60"/>
    </location>
</feature>
<dbReference type="AlphaFoldDB" id="A0A7W7WUF1"/>
<dbReference type="InterPro" id="IPR025291">
    <property type="entry name" value="DUF4153"/>
</dbReference>
<evidence type="ECO:0000313" key="3">
    <source>
        <dbReference type="EMBL" id="MBB4963318.1"/>
    </source>
</evidence>
<keyword evidence="2" id="KW-0812">Transmembrane</keyword>
<feature type="transmembrane region" description="Helical" evidence="2">
    <location>
        <begin position="361"/>
        <end position="383"/>
    </location>
</feature>
<evidence type="ECO:0000313" key="4">
    <source>
        <dbReference type="Proteomes" id="UP000542674"/>
    </source>
</evidence>
<gene>
    <name evidence="3" type="ORF">F4559_000677</name>
</gene>
<comment type="caution">
    <text evidence="3">The sequence shown here is derived from an EMBL/GenBank/DDBJ whole genome shotgun (WGS) entry which is preliminary data.</text>
</comment>
<proteinExistence type="predicted"/>
<feature type="transmembrane region" description="Helical" evidence="2">
    <location>
        <begin position="121"/>
        <end position="144"/>
    </location>
</feature>
<feature type="transmembrane region" description="Helical" evidence="2">
    <location>
        <begin position="208"/>
        <end position="227"/>
    </location>
</feature>
<sequence length="529" mass="55323">MPSKPAGNSAAVGGGAEIGSGDRAGTAAATGTDADTVGEPGTGSPGGCTDSATDESNSAARTGPVVVVPPPSPPGRRDPEAGEPGYRSPGQVLALAAIGGVAAAVAVPLDRPGIGWVLTSLVLFALVRKVNYVWATLCVSLLAIGALHDASWLFVLCVIGAFAAGSLAVARGTSGFSLLVGALAVPISSFRALPWLARRGPRDATSRFVRPVLLTALLLAIFVPLFASADPDFAALLDAVVPDVGGGTIFVFLTAAAIVIGSCFVLVRPIVPLETPSRRRALPRDWAIPVGALVLVFAAFVGVQIGTFFGGTAHVMTTADLTFADYARGGFWQLLAVTVLTLVVITVTAQAARIDTATDRLWFRGLLGTLSVLTLVVVASALTRMWAYQQAYGFTVLRVLVTTIELWLGGVYLLVLAAGIRLSGAWLARAVTVTAMVALLGLAALDPERYVADRNVDRWQATGVIDLRYLADLSDDAVPAFARLPTVFRACLSERRPETPADGWREWNLSRHRARVMPHDEPPCIHPIG</sequence>
<keyword evidence="2" id="KW-1133">Transmembrane helix</keyword>
<feature type="region of interest" description="Disordered" evidence="1">
    <location>
        <begin position="1"/>
        <end position="86"/>
    </location>
</feature>
<accession>A0A7W7WUF1</accession>